<dbReference type="InterPro" id="IPR027275">
    <property type="entry name" value="PRC-brl_dom"/>
</dbReference>
<dbReference type="Proteomes" id="UP001055580">
    <property type="component" value="Chromosome"/>
</dbReference>
<dbReference type="Pfam" id="PF05239">
    <property type="entry name" value="PRC"/>
    <property type="match status" value="1"/>
</dbReference>
<dbReference type="PANTHER" id="PTHR36505">
    <property type="entry name" value="BLR1072 PROTEIN"/>
    <property type="match status" value="1"/>
</dbReference>
<feature type="domain" description="PRC-barrel" evidence="1">
    <location>
        <begin position="27"/>
        <end position="88"/>
    </location>
</feature>
<protein>
    <submittedName>
        <fullName evidence="2">PRC-barrel domain-containing protein</fullName>
    </submittedName>
</protein>
<reference evidence="2" key="1">
    <citation type="submission" date="2022-05" db="EMBL/GenBank/DDBJ databases">
        <title>Sphingomonas sp. strain RMG20 Genome sequencing and assembly.</title>
        <authorList>
            <person name="Kim I."/>
        </authorList>
    </citation>
    <scope>NUCLEOTIDE SEQUENCE</scope>
    <source>
        <strain evidence="2">RMG20</strain>
    </source>
</reference>
<dbReference type="RefSeq" id="WP_250750053.1">
    <property type="nucleotide sequence ID" value="NZ_CP098401.1"/>
</dbReference>
<evidence type="ECO:0000259" key="1">
    <source>
        <dbReference type="Pfam" id="PF05239"/>
    </source>
</evidence>
<dbReference type="InterPro" id="IPR011033">
    <property type="entry name" value="PRC_barrel-like_sf"/>
</dbReference>
<proteinExistence type="predicted"/>
<accession>A0ABY4TST9</accession>
<evidence type="ECO:0000313" key="2">
    <source>
        <dbReference type="EMBL" id="URW74890.1"/>
    </source>
</evidence>
<organism evidence="2 3">
    <name type="scientific">Sphingomonas donggukensis</name>
    <dbReference type="NCBI Taxonomy" id="2949093"/>
    <lineage>
        <taxon>Bacteria</taxon>
        <taxon>Pseudomonadati</taxon>
        <taxon>Pseudomonadota</taxon>
        <taxon>Alphaproteobacteria</taxon>
        <taxon>Sphingomonadales</taxon>
        <taxon>Sphingomonadaceae</taxon>
        <taxon>Sphingomonas</taxon>
    </lineage>
</organism>
<dbReference type="EMBL" id="CP098401">
    <property type="protein sequence ID" value="URW74890.1"/>
    <property type="molecule type" value="Genomic_DNA"/>
</dbReference>
<dbReference type="SUPFAM" id="SSF50346">
    <property type="entry name" value="PRC-barrel domain"/>
    <property type="match status" value="1"/>
</dbReference>
<keyword evidence="3" id="KW-1185">Reference proteome</keyword>
<dbReference type="Gene3D" id="2.30.30.240">
    <property type="entry name" value="PRC-barrel domain"/>
    <property type="match status" value="1"/>
</dbReference>
<gene>
    <name evidence="2" type="ORF">M9980_09965</name>
</gene>
<dbReference type="PANTHER" id="PTHR36505:SF1">
    <property type="entry name" value="BLR1072 PROTEIN"/>
    <property type="match status" value="1"/>
</dbReference>
<name>A0ABY4TST9_9SPHN</name>
<evidence type="ECO:0000313" key="3">
    <source>
        <dbReference type="Proteomes" id="UP001055580"/>
    </source>
</evidence>
<sequence length="125" mass="13251">MTTPPAEAASLLLVQANVTGTLKLKSRDGDSIGTVHALMVHKGTGRTTHAVLSLGGFMGLGKSFYAVPFELLGYDIANDSYTITVDRRLLEGGPSWSNNAPVFDQAYADRVAGYYGTRAEVLAEG</sequence>